<reference evidence="1 2" key="1">
    <citation type="journal article" date="2021" name="BMC Genomics">
        <title>Datura genome reveals duplications of psychoactive alkaloid biosynthetic genes and high mutation rate following tissue culture.</title>
        <authorList>
            <person name="Rajewski A."/>
            <person name="Carter-House D."/>
            <person name="Stajich J."/>
            <person name="Litt A."/>
        </authorList>
    </citation>
    <scope>NUCLEOTIDE SEQUENCE [LARGE SCALE GENOMIC DNA]</scope>
    <source>
        <strain evidence="1">AR-01</strain>
    </source>
</reference>
<gene>
    <name evidence="1" type="ORF">HAX54_004766</name>
</gene>
<name>A0ABS8WWS6_DATST</name>
<keyword evidence="2" id="KW-1185">Reference proteome</keyword>
<evidence type="ECO:0000313" key="1">
    <source>
        <dbReference type="EMBL" id="MCE3216084.1"/>
    </source>
</evidence>
<dbReference type="Proteomes" id="UP000823775">
    <property type="component" value="Unassembled WGS sequence"/>
</dbReference>
<organism evidence="1 2">
    <name type="scientific">Datura stramonium</name>
    <name type="common">Jimsonweed</name>
    <name type="synonym">Common thornapple</name>
    <dbReference type="NCBI Taxonomy" id="4076"/>
    <lineage>
        <taxon>Eukaryota</taxon>
        <taxon>Viridiplantae</taxon>
        <taxon>Streptophyta</taxon>
        <taxon>Embryophyta</taxon>
        <taxon>Tracheophyta</taxon>
        <taxon>Spermatophyta</taxon>
        <taxon>Magnoliopsida</taxon>
        <taxon>eudicotyledons</taxon>
        <taxon>Gunneridae</taxon>
        <taxon>Pentapetalae</taxon>
        <taxon>asterids</taxon>
        <taxon>lamiids</taxon>
        <taxon>Solanales</taxon>
        <taxon>Solanaceae</taxon>
        <taxon>Solanoideae</taxon>
        <taxon>Datureae</taxon>
        <taxon>Datura</taxon>
    </lineage>
</organism>
<comment type="caution">
    <text evidence="1">The sequence shown here is derived from an EMBL/GenBank/DDBJ whole genome shotgun (WGS) entry which is preliminary data.</text>
</comment>
<protein>
    <submittedName>
        <fullName evidence="1">Uncharacterized protein</fullName>
    </submittedName>
</protein>
<dbReference type="EMBL" id="JACEIK010012226">
    <property type="protein sequence ID" value="MCE3216084.1"/>
    <property type="molecule type" value="Genomic_DNA"/>
</dbReference>
<sequence>MTGASRQGVMASNTNKGKEIVAAGKGFKRLRKGIKGSSSSAKGAQGLSWFNTQKEVKYALENWTYEGHLTLEFPTILHKVPELGLGYIFTEPEECNLTLMREFYAN</sequence>
<proteinExistence type="predicted"/>
<evidence type="ECO:0000313" key="2">
    <source>
        <dbReference type="Proteomes" id="UP000823775"/>
    </source>
</evidence>
<accession>A0ABS8WWS6</accession>